<reference evidence="2 3" key="1">
    <citation type="journal article" date="2015" name="Stand. Genomic Sci.">
        <title>Genomic Encyclopedia of Bacterial and Archaeal Type Strains, Phase III: the genomes of soil and plant-associated and newly described type strains.</title>
        <authorList>
            <person name="Whitman W.B."/>
            <person name="Woyke T."/>
            <person name="Klenk H.P."/>
            <person name="Zhou Y."/>
            <person name="Lilburn T.G."/>
            <person name="Beck B.J."/>
            <person name="De Vos P."/>
            <person name="Vandamme P."/>
            <person name="Eisen J.A."/>
            <person name="Garrity G."/>
            <person name="Hugenholtz P."/>
            <person name="Kyrpides N.C."/>
        </authorList>
    </citation>
    <scope>NUCLEOTIDE SEQUENCE [LARGE SCALE GENOMIC DNA]</scope>
    <source>
        <strain evidence="2 3">CV53</strain>
    </source>
</reference>
<feature type="transmembrane region" description="Helical" evidence="1">
    <location>
        <begin position="29"/>
        <end position="46"/>
    </location>
</feature>
<dbReference type="RefSeq" id="WP_158287111.1">
    <property type="nucleotide sequence ID" value="NZ_JABUHM010000007.1"/>
</dbReference>
<keyword evidence="1" id="KW-0812">Transmembrane</keyword>
<accession>A0A4V2RDB1</accession>
<evidence type="ECO:0000313" key="2">
    <source>
        <dbReference type="EMBL" id="TCN24120.1"/>
    </source>
</evidence>
<name>A0A4V2RDB1_9BACI</name>
<organism evidence="2 3">
    <name type="scientific">Mesobacillus foraminis</name>
    <dbReference type="NCBI Taxonomy" id="279826"/>
    <lineage>
        <taxon>Bacteria</taxon>
        <taxon>Bacillati</taxon>
        <taxon>Bacillota</taxon>
        <taxon>Bacilli</taxon>
        <taxon>Bacillales</taxon>
        <taxon>Bacillaceae</taxon>
        <taxon>Mesobacillus</taxon>
    </lineage>
</organism>
<proteinExistence type="predicted"/>
<evidence type="ECO:0000256" key="1">
    <source>
        <dbReference type="SAM" id="Phobius"/>
    </source>
</evidence>
<comment type="caution">
    <text evidence="2">The sequence shown here is derived from an EMBL/GenBank/DDBJ whole genome shotgun (WGS) entry which is preliminary data.</text>
</comment>
<protein>
    <submittedName>
        <fullName evidence="2">Uncharacterized protein</fullName>
    </submittedName>
</protein>
<sequence length="56" mass="6331">MRSALPPIIAGLIISIVWGYFSDLREGDTQVFIIRLIVVPSLLLLFSKMREAQGER</sequence>
<keyword evidence="3" id="KW-1185">Reference proteome</keyword>
<keyword evidence="1" id="KW-0472">Membrane</keyword>
<evidence type="ECO:0000313" key="3">
    <source>
        <dbReference type="Proteomes" id="UP000295689"/>
    </source>
</evidence>
<dbReference type="Proteomes" id="UP000295689">
    <property type="component" value="Unassembled WGS sequence"/>
</dbReference>
<gene>
    <name evidence="2" type="ORF">EV146_108234</name>
</gene>
<keyword evidence="1" id="KW-1133">Transmembrane helix</keyword>
<dbReference type="AlphaFoldDB" id="A0A4V2RDB1"/>
<dbReference type="EMBL" id="SLVV01000008">
    <property type="protein sequence ID" value="TCN24120.1"/>
    <property type="molecule type" value="Genomic_DNA"/>
</dbReference>